<dbReference type="Proteomes" id="UP001444661">
    <property type="component" value="Unassembled WGS sequence"/>
</dbReference>
<accession>A0ABR1SC49</accession>
<proteinExistence type="predicted"/>
<dbReference type="EMBL" id="JAQQWK010000010">
    <property type="protein sequence ID" value="KAK8029404.1"/>
    <property type="molecule type" value="Genomic_DNA"/>
</dbReference>
<evidence type="ECO:0008006" key="3">
    <source>
        <dbReference type="Google" id="ProtNLM"/>
    </source>
</evidence>
<organism evidence="1 2">
    <name type="scientific">Apiospora rasikravindrae</name>
    <dbReference type="NCBI Taxonomy" id="990691"/>
    <lineage>
        <taxon>Eukaryota</taxon>
        <taxon>Fungi</taxon>
        <taxon>Dikarya</taxon>
        <taxon>Ascomycota</taxon>
        <taxon>Pezizomycotina</taxon>
        <taxon>Sordariomycetes</taxon>
        <taxon>Xylariomycetidae</taxon>
        <taxon>Amphisphaeriales</taxon>
        <taxon>Apiosporaceae</taxon>
        <taxon>Apiospora</taxon>
    </lineage>
</organism>
<comment type="caution">
    <text evidence="1">The sequence shown here is derived from an EMBL/GenBank/DDBJ whole genome shotgun (WGS) entry which is preliminary data.</text>
</comment>
<reference evidence="1 2" key="1">
    <citation type="submission" date="2023-01" db="EMBL/GenBank/DDBJ databases">
        <title>Analysis of 21 Apiospora genomes using comparative genomics revels a genus with tremendous synthesis potential of carbohydrate active enzymes and secondary metabolites.</title>
        <authorList>
            <person name="Sorensen T."/>
        </authorList>
    </citation>
    <scope>NUCLEOTIDE SEQUENCE [LARGE SCALE GENOMIC DNA]</scope>
    <source>
        <strain evidence="1 2">CBS 33761</strain>
    </source>
</reference>
<keyword evidence="2" id="KW-1185">Reference proteome</keyword>
<sequence length="499" mass="55937">MEPPSSQPMQECSSLETGEPPWVHCFYPTKYVKILMKVNGPHNGIHLMGGPTSDPSFCLLTMTLDVSRVIKRGSVQVIWRPDHALVATFSKNALLKFRQNAIGGTEVYGHHIGPIYRNHHEYQSVWVQVEGGILVSDIKASSEETQKLFAQLVVQACLPLKDQSRIIHRITAGHITEHCQTLFQDGLKIRDEKGDRSKLHLFALVRRLFELAGGREDPWQYHTCLQRDYAPDRSLVLLGSIAGASGSPNLQNLRITQTLQFLSGCKAFENQRLTKEVLKQRTQLIIGLLTNPSPADLPAAFLVDLSRIKCAEFSIYKLETNFKVPMLKNHIASAGFFLCWRSCFAPSAELIGYVRSPEGRQLLQPHLDTHYEKSDVGRLAISLLVMHWLFYLRGTDNNGGEIHSGVDCLNSFSLLLRGQELPNAQWVVAKHLRALKQVFHSLVPELSTFLQGCGTWTKMVGGDVEPDLADFWQSRVQGVPFKVAFDKATVPCHGISHVM</sequence>
<gene>
    <name evidence="1" type="ORF">PG993_010695</name>
</gene>
<name>A0ABR1SC49_9PEZI</name>
<protein>
    <recommendedName>
        <fullName evidence="3">Anaphase-promoting complex subunit 1</fullName>
    </recommendedName>
</protein>
<evidence type="ECO:0000313" key="2">
    <source>
        <dbReference type="Proteomes" id="UP001444661"/>
    </source>
</evidence>
<evidence type="ECO:0000313" key="1">
    <source>
        <dbReference type="EMBL" id="KAK8029404.1"/>
    </source>
</evidence>